<dbReference type="PATRIC" id="fig|748449.3.peg.57"/>
<dbReference type="STRING" id="748449.Halha_0074"/>
<evidence type="ECO:0000256" key="1">
    <source>
        <dbReference type="ARBA" id="ARBA00022485"/>
    </source>
</evidence>
<dbReference type="PANTHER" id="PTHR42836:SF1">
    <property type="entry name" value="7-CARBOXY-7-DEAZAGUANINE SYNTHASE"/>
    <property type="match status" value="1"/>
</dbReference>
<dbReference type="InterPro" id="IPR007197">
    <property type="entry name" value="rSAM"/>
</dbReference>
<evidence type="ECO:0000256" key="3">
    <source>
        <dbReference type="ARBA" id="ARBA00022723"/>
    </source>
</evidence>
<reference evidence="8" key="1">
    <citation type="submission" date="2012-02" db="EMBL/GenBank/DDBJ databases">
        <title>The complete genome of Halobacteroides halobius DSM 5150.</title>
        <authorList>
            <person name="Lucas S."/>
            <person name="Copeland A."/>
            <person name="Lapidus A."/>
            <person name="Glavina del Rio T."/>
            <person name="Dalin E."/>
            <person name="Tice H."/>
            <person name="Bruce D."/>
            <person name="Goodwin L."/>
            <person name="Pitluck S."/>
            <person name="Peters L."/>
            <person name="Mikhailova N."/>
            <person name="Gu W."/>
            <person name="Kyrpides N."/>
            <person name="Mavromatis K."/>
            <person name="Ivanova N."/>
            <person name="Brettin T."/>
            <person name="Detter J.C."/>
            <person name="Han C."/>
            <person name="Larimer F."/>
            <person name="Land M."/>
            <person name="Hauser L."/>
            <person name="Markowitz V."/>
            <person name="Cheng J.-F."/>
            <person name="Hugenholtz P."/>
            <person name="Woyke T."/>
            <person name="Wu D."/>
            <person name="Tindall B."/>
            <person name="Pomrenke H."/>
            <person name="Brambilla E."/>
            <person name="Klenk H.-P."/>
            <person name="Eisen J.A."/>
        </authorList>
    </citation>
    <scope>NUCLEOTIDE SEQUENCE [LARGE SCALE GENOMIC DNA]</scope>
    <source>
        <strain evidence="8">ATCC 35273 / DSM 5150 / MD-1</strain>
    </source>
</reference>
<evidence type="ECO:0000256" key="4">
    <source>
        <dbReference type="ARBA" id="ARBA00023004"/>
    </source>
</evidence>
<accession>L0K6D2</accession>
<evidence type="ECO:0000256" key="5">
    <source>
        <dbReference type="ARBA" id="ARBA00023014"/>
    </source>
</evidence>
<dbReference type="RefSeq" id="WP_015325823.1">
    <property type="nucleotide sequence ID" value="NC_019978.1"/>
</dbReference>
<dbReference type="CDD" id="cd01335">
    <property type="entry name" value="Radical_SAM"/>
    <property type="match status" value="1"/>
</dbReference>
<dbReference type="NCBIfam" id="TIGR04038">
    <property type="entry name" value="tatD_link_rSAM"/>
    <property type="match status" value="1"/>
</dbReference>
<dbReference type="OrthoDB" id="6258756at2"/>
<dbReference type="PROSITE" id="PS51918">
    <property type="entry name" value="RADICAL_SAM"/>
    <property type="match status" value="1"/>
</dbReference>
<keyword evidence="3" id="KW-0479">Metal-binding</keyword>
<name>L0K6D2_HALHC</name>
<evidence type="ECO:0000259" key="6">
    <source>
        <dbReference type="PROSITE" id="PS51918"/>
    </source>
</evidence>
<dbReference type="PANTHER" id="PTHR42836">
    <property type="entry name" value="7-CARBOXY-7-DEAZAGUANINE SYNTHASE"/>
    <property type="match status" value="1"/>
</dbReference>
<keyword evidence="8" id="KW-1185">Reference proteome</keyword>
<dbReference type="InterPro" id="IPR013785">
    <property type="entry name" value="Aldolase_TIM"/>
</dbReference>
<proteinExistence type="predicted"/>
<feature type="domain" description="Radical SAM core" evidence="6">
    <location>
        <begin position="5"/>
        <end position="192"/>
    </location>
</feature>
<dbReference type="HOGENOM" id="CLU_1364481_0_0_9"/>
<keyword evidence="4" id="KW-0408">Iron</keyword>
<organism evidence="7 8">
    <name type="scientific">Halobacteroides halobius (strain ATCC 35273 / DSM 5150 / MD-1)</name>
    <dbReference type="NCBI Taxonomy" id="748449"/>
    <lineage>
        <taxon>Bacteria</taxon>
        <taxon>Bacillati</taxon>
        <taxon>Bacillota</taxon>
        <taxon>Clostridia</taxon>
        <taxon>Halanaerobiales</taxon>
        <taxon>Halobacteroidaceae</taxon>
        <taxon>Halobacteroides</taxon>
    </lineage>
</organism>
<dbReference type="KEGG" id="hhl:Halha_0074"/>
<dbReference type="GO" id="GO:0003824">
    <property type="term" value="F:catalytic activity"/>
    <property type="evidence" value="ECO:0007669"/>
    <property type="project" value="InterPro"/>
</dbReference>
<gene>
    <name evidence="7" type="ordered locus">Halha_0074</name>
</gene>
<evidence type="ECO:0000313" key="8">
    <source>
        <dbReference type="Proteomes" id="UP000010880"/>
    </source>
</evidence>
<dbReference type="eggNOG" id="COG0535">
    <property type="taxonomic scope" value="Bacteria"/>
</dbReference>
<dbReference type="AlphaFoldDB" id="L0K6D2"/>
<dbReference type="EMBL" id="CP003359">
    <property type="protein sequence ID" value="AGB40095.1"/>
    <property type="molecule type" value="Genomic_DNA"/>
</dbReference>
<dbReference type="SUPFAM" id="SSF102114">
    <property type="entry name" value="Radical SAM enzymes"/>
    <property type="match status" value="1"/>
</dbReference>
<evidence type="ECO:0000313" key="7">
    <source>
        <dbReference type="EMBL" id="AGB40095.1"/>
    </source>
</evidence>
<dbReference type="Proteomes" id="UP000010880">
    <property type="component" value="Chromosome"/>
</dbReference>
<dbReference type="InterPro" id="IPR058240">
    <property type="entry name" value="rSAM_sf"/>
</dbReference>
<dbReference type="Pfam" id="PF04055">
    <property type="entry name" value="Radical_SAM"/>
    <property type="match status" value="1"/>
</dbReference>
<dbReference type="SFLD" id="SFLDG01111">
    <property type="entry name" value="Uncharacterised_Radical_SAM_Su"/>
    <property type="match status" value="1"/>
</dbReference>
<protein>
    <submittedName>
        <fullName evidence="7">Radical SAM protein, TatD family-associated</fullName>
    </submittedName>
</protein>
<evidence type="ECO:0000256" key="2">
    <source>
        <dbReference type="ARBA" id="ARBA00022691"/>
    </source>
</evidence>
<dbReference type="GO" id="GO:0046872">
    <property type="term" value="F:metal ion binding"/>
    <property type="evidence" value="ECO:0007669"/>
    <property type="project" value="UniProtKB-KW"/>
</dbReference>
<keyword evidence="1" id="KW-0004">4Fe-4S</keyword>
<dbReference type="SFLD" id="SFLDS00029">
    <property type="entry name" value="Radical_SAM"/>
    <property type="match status" value="1"/>
</dbReference>
<keyword evidence="2" id="KW-0949">S-adenosyl-L-methionine</keyword>
<dbReference type="Gene3D" id="3.20.20.70">
    <property type="entry name" value="Aldolase class I"/>
    <property type="match status" value="1"/>
</dbReference>
<dbReference type="GO" id="GO:0051539">
    <property type="term" value="F:4 iron, 4 sulfur cluster binding"/>
    <property type="evidence" value="ECO:0007669"/>
    <property type="project" value="UniProtKB-KW"/>
</dbReference>
<dbReference type="InterPro" id="IPR023821">
    <property type="entry name" value="rSAM_TatD-assoc"/>
</dbReference>
<keyword evidence="5" id="KW-0411">Iron-sulfur</keyword>
<sequence length="192" mass="21501">MTITYQLGDKLYINLTNRCSNDCKFCVRNFKDGVGGYDLWLEEEPSVTEVIAEFDDVSKYGEVVFCGYGEPLTRVAAVVEISQYLQDNYPDTLVRVNTNGQANLIHRGNILPRLQGKIDIISISLNASNATKYQEICQSDFGVESFTAVVDFIKQAKKVIPKVIVSVVSSSNIDLEACRDLASQLEVEFRIR</sequence>